<dbReference type="EMBL" id="JAPWDO010000003">
    <property type="protein sequence ID" value="KAJ5477808.1"/>
    <property type="molecule type" value="Genomic_DNA"/>
</dbReference>
<evidence type="ECO:0000256" key="1">
    <source>
        <dbReference type="ARBA" id="ARBA00004141"/>
    </source>
</evidence>
<feature type="transmembrane region" description="Helical" evidence="11">
    <location>
        <begin position="332"/>
        <end position="350"/>
    </location>
</feature>
<evidence type="ECO:0000256" key="8">
    <source>
        <dbReference type="ARBA" id="ARBA00023065"/>
    </source>
</evidence>
<keyword evidence="13" id="KW-1185">Reference proteome</keyword>
<feature type="transmembrane region" description="Helical" evidence="11">
    <location>
        <begin position="292"/>
        <end position="312"/>
    </location>
</feature>
<feature type="transmembrane region" description="Helical" evidence="11">
    <location>
        <begin position="436"/>
        <end position="456"/>
    </location>
</feature>
<comment type="subcellular location">
    <subcellularLocation>
        <location evidence="1">Membrane</location>
        <topology evidence="1">Multi-pass membrane protein</topology>
    </subcellularLocation>
</comment>
<feature type="transmembrane region" description="Helical" evidence="11">
    <location>
        <begin position="214"/>
        <end position="233"/>
    </location>
</feature>
<dbReference type="GO" id="GO:0005886">
    <property type="term" value="C:plasma membrane"/>
    <property type="evidence" value="ECO:0007669"/>
    <property type="project" value="TreeGrafter"/>
</dbReference>
<feature type="transmembrane region" description="Helical" evidence="11">
    <location>
        <begin position="84"/>
        <end position="103"/>
    </location>
</feature>
<gene>
    <name evidence="12" type="ORF">N7530_003317</name>
</gene>
<evidence type="ECO:0000313" key="12">
    <source>
        <dbReference type="EMBL" id="KAJ5477808.1"/>
    </source>
</evidence>
<feature type="transmembrane region" description="Helical" evidence="11">
    <location>
        <begin position="362"/>
        <end position="383"/>
    </location>
</feature>
<feature type="transmembrane region" description="Helical" evidence="11">
    <location>
        <begin position="245"/>
        <end position="265"/>
    </location>
</feature>
<protein>
    <recommendedName>
        <fullName evidence="14">Major facilitator superfamily (MFS) profile domain-containing protein</fullName>
    </recommendedName>
</protein>
<evidence type="ECO:0000256" key="5">
    <source>
        <dbReference type="ARBA" id="ARBA00022692"/>
    </source>
</evidence>
<feature type="region of interest" description="Disordered" evidence="10">
    <location>
        <begin position="24"/>
        <end position="59"/>
    </location>
</feature>
<feature type="transmembrane region" description="Helical" evidence="11">
    <location>
        <begin position="184"/>
        <end position="202"/>
    </location>
</feature>
<dbReference type="PANTHER" id="PTHR23501">
    <property type="entry name" value="MAJOR FACILITATOR SUPERFAMILY"/>
    <property type="match status" value="1"/>
</dbReference>
<keyword evidence="8" id="KW-0406">Ion transport</keyword>
<reference evidence="12" key="1">
    <citation type="submission" date="2022-12" db="EMBL/GenBank/DDBJ databases">
        <authorList>
            <person name="Petersen C."/>
        </authorList>
    </citation>
    <scope>NUCLEOTIDE SEQUENCE</scope>
    <source>
        <strain evidence="12">IBT 17660</strain>
    </source>
</reference>
<evidence type="ECO:0000256" key="3">
    <source>
        <dbReference type="ARBA" id="ARBA00022448"/>
    </source>
</evidence>
<keyword evidence="3" id="KW-0813">Transport</keyword>
<dbReference type="GO" id="GO:0010106">
    <property type="term" value="P:cellular response to iron ion starvation"/>
    <property type="evidence" value="ECO:0007669"/>
    <property type="project" value="UniProtKB-ARBA"/>
</dbReference>
<dbReference type="AlphaFoldDB" id="A0A9W9WW36"/>
<organism evidence="12 13">
    <name type="scientific">Penicillium desertorum</name>
    <dbReference type="NCBI Taxonomy" id="1303715"/>
    <lineage>
        <taxon>Eukaryota</taxon>
        <taxon>Fungi</taxon>
        <taxon>Dikarya</taxon>
        <taxon>Ascomycota</taxon>
        <taxon>Pezizomycotina</taxon>
        <taxon>Eurotiomycetes</taxon>
        <taxon>Eurotiomycetidae</taxon>
        <taxon>Eurotiales</taxon>
        <taxon>Aspergillaceae</taxon>
        <taxon>Penicillium</taxon>
    </lineage>
</organism>
<evidence type="ECO:0000313" key="13">
    <source>
        <dbReference type="Proteomes" id="UP001147760"/>
    </source>
</evidence>
<dbReference type="OrthoDB" id="4078873at2759"/>
<reference evidence="12" key="2">
    <citation type="journal article" date="2023" name="IMA Fungus">
        <title>Comparative genomic study of the Penicillium genus elucidates a diverse pangenome and 15 lateral gene transfer events.</title>
        <authorList>
            <person name="Petersen C."/>
            <person name="Sorensen T."/>
            <person name="Nielsen M.R."/>
            <person name="Sondergaard T.E."/>
            <person name="Sorensen J.L."/>
            <person name="Fitzpatrick D.A."/>
            <person name="Frisvad J.C."/>
            <person name="Nielsen K.L."/>
        </authorList>
    </citation>
    <scope>NUCLEOTIDE SEQUENCE</scope>
    <source>
        <strain evidence="12">IBT 17660</strain>
    </source>
</reference>
<comment type="caution">
    <text evidence="12">The sequence shown here is derived from an EMBL/GenBank/DDBJ whole genome shotgun (WGS) entry which is preliminary data.</text>
</comment>
<evidence type="ECO:0008006" key="14">
    <source>
        <dbReference type="Google" id="ProtNLM"/>
    </source>
</evidence>
<evidence type="ECO:0000256" key="7">
    <source>
        <dbReference type="ARBA" id="ARBA00023004"/>
    </source>
</evidence>
<feature type="compositionally biased region" description="Basic and acidic residues" evidence="10">
    <location>
        <begin position="39"/>
        <end position="50"/>
    </location>
</feature>
<sequence>MTLRLLMQRARSVVRRMKLDSDEAASSSDEIDTNTVGAEKTDGPITHPEKTLPNNGAELPGVPYEELQHGIQEVEAVTQTWSKVSLILVFINMWFLYFTYAWISSIDGSLSTYVASSFQQHSLSGLPTAIADAFSAAVFLPVAKMMDTWGRAEGFLVMSICATLGLILMASCNSFPVYCAANRIQVFYYIGFGGMQFAVDVITADLSQLRNRALAYAFTSSPYIITAFAGPKVANLFYAHTGWRWAYGTFAIIFPIVAAPLFFVLKFNLTKAKKGNAVVIRENSGRSFFESVWFWILEFDLIGVFIFTAGLVLFELPFDIASEAPNGWGTDYIIAMIVVGFSMLFFFAFYERYIAPTPLLPYSFLTNRTVVGACLLDATYQLSNYCWNNYFSNFLQVVNDLTIAEAGYITNTFDVVSGVLLFFVGWAIRKTGRFKWLLYISVPLYIFAQGLMIYFRRPGQSVGYQVMCQIFISIGGSIFIIVQQLSILAAVDHQHVATALALLNVVGTIGDSAGLTISMAIWNNTYKKALTWYLPDLTDLEMIYEDLETQLSYAPGTPMRAAIQKAYGYTQVRMLSAGLGVMVLAFAWTIMIKNIDLKKVAQVKGMVF</sequence>
<dbReference type="InterPro" id="IPR011701">
    <property type="entry name" value="MFS"/>
</dbReference>
<dbReference type="PANTHER" id="PTHR23501:SF50">
    <property type="entry name" value="MFS SIDEROCHROME IRON TRANSPORTER MIRB (AFU_ORTHOLOGUE AFUA_3G03640)-RELATED"/>
    <property type="match status" value="1"/>
</dbReference>
<keyword evidence="7" id="KW-0408">Iron</keyword>
<feature type="transmembrane region" description="Helical" evidence="11">
    <location>
        <begin position="403"/>
        <end position="424"/>
    </location>
</feature>
<evidence type="ECO:0000256" key="4">
    <source>
        <dbReference type="ARBA" id="ARBA00022496"/>
    </source>
</evidence>
<feature type="transmembrane region" description="Helical" evidence="11">
    <location>
        <begin position="123"/>
        <end position="143"/>
    </location>
</feature>
<dbReference type="GO" id="GO:0006826">
    <property type="term" value="P:iron ion transport"/>
    <property type="evidence" value="ECO:0007669"/>
    <property type="project" value="UniProtKB-KW"/>
</dbReference>
<accession>A0A9W9WW36</accession>
<name>A0A9W9WW36_9EURO</name>
<keyword evidence="5 11" id="KW-0812">Transmembrane</keyword>
<proteinExistence type="inferred from homology"/>
<keyword evidence="4" id="KW-0410">Iron transport</keyword>
<evidence type="ECO:0000256" key="9">
    <source>
        <dbReference type="ARBA" id="ARBA00023136"/>
    </source>
</evidence>
<dbReference type="Proteomes" id="UP001147760">
    <property type="component" value="Unassembled WGS sequence"/>
</dbReference>
<keyword evidence="9 11" id="KW-0472">Membrane</keyword>
<evidence type="ECO:0000256" key="2">
    <source>
        <dbReference type="ARBA" id="ARBA00008335"/>
    </source>
</evidence>
<feature type="transmembrane region" description="Helical" evidence="11">
    <location>
        <begin position="155"/>
        <end position="178"/>
    </location>
</feature>
<dbReference type="GO" id="GO:0022857">
    <property type="term" value="F:transmembrane transporter activity"/>
    <property type="evidence" value="ECO:0007669"/>
    <property type="project" value="InterPro"/>
</dbReference>
<feature type="transmembrane region" description="Helical" evidence="11">
    <location>
        <begin position="500"/>
        <end position="522"/>
    </location>
</feature>
<dbReference type="FunFam" id="1.20.1250.20:FF:000302">
    <property type="entry name" value="MFS siderochrome iron transporter MirB"/>
    <property type="match status" value="1"/>
</dbReference>
<feature type="transmembrane region" description="Helical" evidence="11">
    <location>
        <begin position="462"/>
        <end position="488"/>
    </location>
</feature>
<dbReference type="FunFam" id="1.20.1250.20:FF:000284">
    <property type="entry name" value="Siderophore iron transporter mirB"/>
    <property type="match status" value="1"/>
</dbReference>
<dbReference type="SUPFAM" id="SSF103473">
    <property type="entry name" value="MFS general substrate transporter"/>
    <property type="match status" value="1"/>
</dbReference>
<dbReference type="Pfam" id="PF07690">
    <property type="entry name" value="MFS_1"/>
    <property type="match status" value="1"/>
</dbReference>
<evidence type="ECO:0000256" key="11">
    <source>
        <dbReference type="SAM" id="Phobius"/>
    </source>
</evidence>
<dbReference type="Gene3D" id="1.20.1250.20">
    <property type="entry name" value="MFS general substrate transporter like domains"/>
    <property type="match status" value="2"/>
</dbReference>
<keyword evidence="6 11" id="KW-1133">Transmembrane helix</keyword>
<evidence type="ECO:0000256" key="10">
    <source>
        <dbReference type="SAM" id="MobiDB-lite"/>
    </source>
</evidence>
<comment type="similarity">
    <text evidence="2">Belongs to the major facilitator superfamily.</text>
</comment>
<feature type="transmembrane region" description="Helical" evidence="11">
    <location>
        <begin position="574"/>
        <end position="592"/>
    </location>
</feature>
<dbReference type="InterPro" id="IPR036259">
    <property type="entry name" value="MFS_trans_sf"/>
</dbReference>
<evidence type="ECO:0000256" key="6">
    <source>
        <dbReference type="ARBA" id="ARBA00022989"/>
    </source>
</evidence>